<feature type="transmembrane region" description="Helical" evidence="6">
    <location>
        <begin position="113"/>
        <end position="135"/>
    </location>
</feature>
<sequence length="253" mass="28657">MSIADFVLLLIFSLMVGLYITAGISSSKKPHLKNWPIYRYLLWTAGIASAAVSVIGPLAEQSHDNFVMHMIVHLLLGMLAPLLLVLSAPFTLVLRSLDRAKARKAAALLKSTLVRYISHPVTASFLNIGGLWILYTTELFHLMHQHFFIHALVHFHLFLAGYVFTAAMIYVDPVSHRFSYLYRGVVFIFALAGHQILAKYLYGHPPLHFPLQDVQAGAKLMYYGGDAIDLVIIYIFFRQWYQSARPRRQVSVI</sequence>
<feature type="transmembrane region" description="Helical" evidence="6">
    <location>
        <begin position="37"/>
        <end position="59"/>
    </location>
</feature>
<dbReference type="RefSeq" id="WP_380773235.1">
    <property type="nucleotide sequence ID" value="NZ_JBHUEO010000017.1"/>
</dbReference>
<feature type="transmembrane region" description="Helical" evidence="6">
    <location>
        <begin position="147"/>
        <end position="171"/>
    </location>
</feature>
<dbReference type="InterPro" id="IPR019108">
    <property type="entry name" value="Caa3_assmbl_CtaG-rel"/>
</dbReference>
<evidence type="ECO:0000256" key="4">
    <source>
        <dbReference type="ARBA" id="ARBA00022989"/>
    </source>
</evidence>
<dbReference type="Pfam" id="PF09678">
    <property type="entry name" value="Caa3_CtaG"/>
    <property type="match status" value="1"/>
</dbReference>
<dbReference type="Proteomes" id="UP001597301">
    <property type="component" value="Unassembled WGS sequence"/>
</dbReference>
<gene>
    <name evidence="7" type="ORF">ACFSCZ_07535</name>
</gene>
<evidence type="ECO:0000256" key="3">
    <source>
        <dbReference type="ARBA" id="ARBA00022692"/>
    </source>
</evidence>
<evidence type="ECO:0000313" key="7">
    <source>
        <dbReference type="EMBL" id="MFD1706606.1"/>
    </source>
</evidence>
<evidence type="ECO:0000313" key="8">
    <source>
        <dbReference type="Proteomes" id="UP001597301"/>
    </source>
</evidence>
<reference evidence="8" key="1">
    <citation type="journal article" date="2019" name="Int. J. Syst. Evol. Microbiol.">
        <title>The Global Catalogue of Microorganisms (GCM) 10K type strain sequencing project: providing services to taxonomists for standard genome sequencing and annotation.</title>
        <authorList>
            <consortium name="The Broad Institute Genomics Platform"/>
            <consortium name="The Broad Institute Genome Sequencing Center for Infectious Disease"/>
            <person name="Wu L."/>
            <person name="Ma J."/>
        </authorList>
    </citation>
    <scope>NUCLEOTIDE SEQUENCE [LARGE SCALE GENOMIC DNA]</scope>
    <source>
        <strain evidence="8">CGMCC 1.12295</strain>
    </source>
</reference>
<keyword evidence="5 6" id="KW-0472">Membrane</keyword>
<keyword evidence="4 6" id="KW-1133">Transmembrane helix</keyword>
<feature type="transmembrane region" description="Helical" evidence="6">
    <location>
        <begin position="220"/>
        <end position="237"/>
    </location>
</feature>
<proteinExistence type="predicted"/>
<keyword evidence="3 6" id="KW-0812">Transmembrane</keyword>
<feature type="transmembrane region" description="Helical" evidence="6">
    <location>
        <begin position="71"/>
        <end position="93"/>
    </location>
</feature>
<evidence type="ECO:0000256" key="1">
    <source>
        <dbReference type="ARBA" id="ARBA00004651"/>
    </source>
</evidence>
<name>A0ABW4KGZ5_9BACI</name>
<dbReference type="EMBL" id="JBHUEO010000017">
    <property type="protein sequence ID" value="MFD1706606.1"/>
    <property type="molecule type" value="Genomic_DNA"/>
</dbReference>
<evidence type="ECO:0000256" key="2">
    <source>
        <dbReference type="ARBA" id="ARBA00022475"/>
    </source>
</evidence>
<keyword evidence="8" id="KW-1185">Reference proteome</keyword>
<feature type="transmembrane region" description="Helical" evidence="6">
    <location>
        <begin position="180"/>
        <end position="200"/>
    </location>
</feature>
<keyword evidence="2" id="KW-1003">Cell membrane</keyword>
<evidence type="ECO:0000256" key="5">
    <source>
        <dbReference type="ARBA" id="ARBA00023136"/>
    </source>
</evidence>
<accession>A0ABW4KGZ5</accession>
<organism evidence="7 8">
    <name type="scientific">Siminovitchia sediminis</name>
    <dbReference type="NCBI Taxonomy" id="1274353"/>
    <lineage>
        <taxon>Bacteria</taxon>
        <taxon>Bacillati</taxon>
        <taxon>Bacillota</taxon>
        <taxon>Bacilli</taxon>
        <taxon>Bacillales</taxon>
        <taxon>Bacillaceae</taxon>
        <taxon>Siminovitchia</taxon>
    </lineage>
</organism>
<protein>
    <submittedName>
        <fullName evidence="7">Cytochrome c oxidase assembly protein</fullName>
    </submittedName>
</protein>
<comment type="caution">
    <text evidence="7">The sequence shown here is derived from an EMBL/GenBank/DDBJ whole genome shotgun (WGS) entry which is preliminary data.</text>
</comment>
<comment type="subcellular location">
    <subcellularLocation>
        <location evidence="1">Cell membrane</location>
        <topology evidence="1">Multi-pass membrane protein</topology>
    </subcellularLocation>
</comment>
<feature type="transmembrane region" description="Helical" evidence="6">
    <location>
        <begin position="6"/>
        <end position="25"/>
    </location>
</feature>
<evidence type="ECO:0000256" key="6">
    <source>
        <dbReference type="SAM" id="Phobius"/>
    </source>
</evidence>